<protein>
    <recommendedName>
        <fullName evidence="4">C2H2-type domain-containing protein</fullName>
    </recommendedName>
</protein>
<name>A0A8H3ILC5_9LECA</name>
<dbReference type="Proteomes" id="UP000664534">
    <property type="component" value="Unassembled WGS sequence"/>
</dbReference>
<feature type="compositionally biased region" description="Low complexity" evidence="1">
    <location>
        <begin position="245"/>
        <end position="260"/>
    </location>
</feature>
<evidence type="ECO:0000313" key="2">
    <source>
        <dbReference type="EMBL" id="CAF9919595.1"/>
    </source>
</evidence>
<dbReference type="EMBL" id="CAJPDT010000023">
    <property type="protein sequence ID" value="CAF9919595.1"/>
    <property type="molecule type" value="Genomic_DNA"/>
</dbReference>
<sequence>MARSFATGHSHWCFICENPRVITTCDGWKRHMKEHMTRYRCMPRGPIEHTTDGAKCAFCGFHNPTQGHCDTHKAYTCANKSLDARSYTRKTHLLTHLKTHYISDGVELADHWRDRINKRHFSCGFCVSHFHTLTDQLNHIDIAHYRLFQHVREWDFNKVIRGLLLQPGVDGSWRRILASHPYLIESLFHWDFSGVKRLKSRLEMSDEPADTLAEAAFIESKYHWSRQGEAETIDATRLSYHGDADAPQPKPATQAAAPIPFDSSESTAADGESMTSSAPHSEQAGWPWAVPDTPISHRIHSLSRVDSDMSEGTLTLDMQHPYRNTGQTFSTSGGNIRTQPQAGSYTSCASPNTLYPNSATSSRVMEGDCWPATPILDPAKSSSLISSQPKQQNRRSVAKARNMFTNQHSSLTSGHHVSPSTQTSIPLAKPSHVSQPRKQPSRSKLKDHYDINTEADMDLDLDVLQRLMRDEESTRSEKRSR</sequence>
<dbReference type="OrthoDB" id="654211at2759"/>
<feature type="compositionally biased region" description="Polar residues" evidence="1">
    <location>
        <begin position="263"/>
        <end position="280"/>
    </location>
</feature>
<feature type="region of interest" description="Disordered" evidence="1">
    <location>
        <begin position="408"/>
        <end position="457"/>
    </location>
</feature>
<comment type="caution">
    <text evidence="2">The sequence shown here is derived from an EMBL/GenBank/DDBJ whole genome shotgun (WGS) entry which is preliminary data.</text>
</comment>
<reference evidence="2" key="1">
    <citation type="submission" date="2021-03" db="EMBL/GenBank/DDBJ databases">
        <authorList>
            <person name="Tagirdzhanova G."/>
        </authorList>
    </citation>
    <scope>NUCLEOTIDE SEQUENCE</scope>
</reference>
<organism evidence="2 3">
    <name type="scientific">Imshaugia aleurites</name>
    <dbReference type="NCBI Taxonomy" id="172621"/>
    <lineage>
        <taxon>Eukaryota</taxon>
        <taxon>Fungi</taxon>
        <taxon>Dikarya</taxon>
        <taxon>Ascomycota</taxon>
        <taxon>Pezizomycotina</taxon>
        <taxon>Lecanoromycetes</taxon>
        <taxon>OSLEUM clade</taxon>
        <taxon>Lecanoromycetidae</taxon>
        <taxon>Lecanorales</taxon>
        <taxon>Lecanorineae</taxon>
        <taxon>Parmeliaceae</taxon>
        <taxon>Imshaugia</taxon>
    </lineage>
</organism>
<evidence type="ECO:0008006" key="4">
    <source>
        <dbReference type="Google" id="ProtNLM"/>
    </source>
</evidence>
<evidence type="ECO:0000256" key="1">
    <source>
        <dbReference type="SAM" id="MobiDB-lite"/>
    </source>
</evidence>
<keyword evidence="3" id="KW-1185">Reference proteome</keyword>
<accession>A0A8H3ILC5</accession>
<evidence type="ECO:0000313" key="3">
    <source>
        <dbReference type="Proteomes" id="UP000664534"/>
    </source>
</evidence>
<dbReference type="AlphaFoldDB" id="A0A8H3ILC5"/>
<feature type="region of interest" description="Disordered" evidence="1">
    <location>
        <begin position="241"/>
        <end position="292"/>
    </location>
</feature>
<gene>
    <name evidence="2" type="ORF">IMSHALPRED_004666</name>
</gene>
<feature type="compositionally biased region" description="Polar residues" evidence="1">
    <location>
        <begin position="408"/>
        <end position="425"/>
    </location>
</feature>
<proteinExistence type="predicted"/>